<sequence>MNQADKNKQSAIAFYDLMFNQCQPAEAIARYVGDEYIQHNPMVTDGKAGFIAYFDRMNAEYPGKRMEVKRAIAENDLVVLHCFQQWPTADGTGVEDWAGMDIFRFDSEGKIVEHWDVLQVVPDTAANPNTMF</sequence>
<evidence type="ECO:0000259" key="1">
    <source>
        <dbReference type="Pfam" id="PF12680"/>
    </source>
</evidence>
<organism evidence="2 3">
    <name type="scientific">Spirosoma agri</name>
    <dbReference type="NCBI Taxonomy" id="1987381"/>
    <lineage>
        <taxon>Bacteria</taxon>
        <taxon>Pseudomonadati</taxon>
        <taxon>Bacteroidota</taxon>
        <taxon>Cytophagia</taxon>
        <taxon>Cytophagales</taxon>
        <taxon>Cytophagaceae</taxon>
        <taxon>Spirosoma</taxon>
    </lineage>
</organism>
<dbReference type="InterPro" id="IPR032710">
    <property type="entry name" value="NTF2-like_dom_sf"/>
</dbReference>
<dbReference type="Proteomes" id="UP000477386">
    <property type="component" value="Unassembled WGS sequence"/>
</dbReference>
<accession>A0A6M0IL95</accession>
<comment type="caution">
    <text evidence="2">The sequence shown here is derived from an EMBL/GenBank/DDBJ whole genome shotgun (WGS) entry which is preliminary data.</text>
</comment>
<dbReference type="EMBL" id="JAAGNZ010000002">
    <property type="protein sequence ID" value="NEU69070.1"/>
    <property type="molecule type" value="Genomic_DNA"/>
</dbReference>
<feature type="domain" description="SnoaL-like" evidence="1">
    <location>
        <begin position="13"/>
        <end position="114"/>
    </location>
</feature>
<evidence type="ECO:0000313" key="3">
    <source>
        <dbReference type="Proteomes" id="UP000477386"/>
    </source>
</evidence>
<proteinExistence type="predicted"/>
<dbReference type="PANTHER" id="PTHR38436">
    <property type="entry name" value="POLYKETIDE CYCLASE SNOAL-LIKE DOMAIN"/>
    <property type="match status" value="1"/>
</dbReference>
<keyword evidence="3" id="KW-1185">Reference proteome</keyword>
<dbReference type="AlphaFoldDB" id="A0A6M0IL95"/>
<reference evidence="2 3" key="1">
    <citation type="submission" date="2020-02" db="EMBL/GenBank/DDBJ databases">
        <title>Draft genome sequence of two Spirosoma agri KCTC 52727 and Spirosoma terrae KCTC 52035.</title>
        <authorList>
            <person name="Rojas J."/>
            <person name="Ambika Manirajan B."/>
            <person name="Ratering S."/>
            <person name="Suarez C."/>
            <person name="Schnell S."/>
        </authorList>
    </citation>
    <scope>NUCLEOTIDE SEQUENCE [LARGE SCALE GENOMIC DNA]</scope>
    <source>
        <strain evidence="2 3">KCTC 52727</strain>
    </source>
</reference>
<name>A0A6M0IL95_9BACT</name>
<dbReference type="GO" id="GO:0030638">
    <property type="term" value="P:polyketide metabolic process"/>
    <property type="evidence" value="ECO:0007669"/>
    <property type="project" value="InterPro"/>
</dbReference>
<evidence type="ECO:0000313" key="2">
    <source>
        <dbReference type="EMBL" id="NEU69070.1"/>
    </source>
</evidence>
<dbReference type="PANTHER" id="PTHR38436:SF1">
    <property type="entry name" value="ESTER CYCLASE"/>
    <property type="match status" value="1"/>
</dbReference>
<dbReference type="InterPro" id="IPR009959">
    <property type="entry name" value="Cyclase_SnoaL-like"/>
</dbReference>
<dbReference type="Pfam" id="PF12680">
    <property type="entry name" value="SnoaL_2"/>
    <property type="match status" value="1"/>
</dbReference>
<dbReference type="SUPFAM" id="SSF54427">
    <property type="entry name" value="NTF2-like"/>
    <property type="match status" value="1"/>
</dbReference>
<dbReference type="InterPro" id="IPR037401">
    <property type="entry name" value="SnoaL-like"/>
</dbReference>
<gene>
    <name evidence="2" type="ORF">GK091_19450</name>
</gene>
<dbReference type="Gene3D" id="3.10.450.50">
    <property type="match status" value="1"/>
</dbReference>
<protein>
    <recommendedName>
        <fullName evidence="1">SnoaL-like domain-containing protein</fullName>
    </recommendedName>
</protein>
<dbReference type="RefSeq" id="WP_164041551.1">
    <property type="nucleotide sequence ID" value="NZ_JAAGNZ010000002.1"/>
</dbReference>